<organism evidence="1 2">
    <name type="scientific">Haloferax chudinovii</name>
    <dbReference type="NCBI Taxonomy" id="1109010"/>
    <lineage>
        <taxon>Archaea</taxon>
        <taxon>Methanobacteriati</taxon>
        <taxon>Methanobacteriota</taxon>
        <taxon>Stenosarchaea group</taxon>
        <taxon>Halobacteria</taxon>
        <taxon>Halobacteriales</taxon>
        <taxon>Haloferacaceae</taxon>
        <taxon>Haloferax</taxon>
    </lineage>
</organism>
<evidence type="ECO:0000313" key="1">
    <source>
        <dbReference type="EMBL" id="MFC7131164.1"/>
    </source>
</evidence>
<accession>A0ABD5XNI8</accession>
<name>A0ABD5XNI8_9EURY</name>
<protein>
    <submittedName>
        <fullName evidence="1">Uncharacterized protein</fullName>
    </submittedName>
</protein>
<sequence length="53" mass="6030">MSEQSTYVEQTKVHLHKALQTEDPDEKNFHLRNALQLCACDDLSDRPGQSDAD</sequence>
<comment type="caution">
    <text evidence="1">The sequence shown here is derived from an EMBL/GenBank/DDBJ whole genome shotgun (WGS) entry which is preliminary data.</text>
</comment>
<dbReference type="Proteomes" id="UP001596460">
    <property type="component" value="Unassembled WGS sequence"/>
</dbReference>
<dbReference type="EMBL" id="JBHTAB010000012">
    <property type="protein sequence ID" value="MFC7131164.1"/>
    <property type="molecule type" value="Genomic_DNA"/>
</dbReference>
<dbReference type="AlphaFoldDB" id="A0ABD5XNI8"/>
<gene>
    <name evidence="1" type="ORF">ACFQI8_17485</name>
</gene>
<reference evidence="1 2" key="1">
    <citation type="journal article" date="2019" name="Int. J. Syst. Evol. Microbiol.">
        <title>The Global Catalogue of Microorganisms (GCM) 10K type strain sequencing project: providing services to taxonomists for standard genome sequencing and annotation.</title>
        <authorList>
            <consortium name="The Broad Institute Genomics Platform"/>
            <consortium name="The Broad Institute Genome Sequencing Center for Infectious Disease"/>
            <person name="Wu L."/>
            <person name="Ma J."/>
        </authorList>
    </citation>
    <scope>NUCLEOTIDE SEQUENCE [LARGE SCALE GENOMIC DNA]</scope>
    <source>
        <strain evidence="1 2">DSM 26526</strain>
    </source>
</reference>
<evidence type="ECO:0000313" key="2">
    <source>
        <dbReference type="Proteomes" id="UP001596460"/>
    </source>
</evidence>
<proteinExistence type="predicted"/>
<keyword evidence="2" id="KW-1185">Reference proteome</keyword>
<dbReference type="RefSeq" id="WP_390247067.1">
    <property type="nucleotide sequence ID" value="NZ_JBHTAB010000012.1"/>
</dbReference>